<dbReference type="PANTHER" id="PTHR43243">
    <property type="entry name" value="INNER MEMBRANE TRANSPORTER YGJI-RELATED"/>
    <property type="match status" value="1"/>
</dbReference>
<evidence type="ECO:0000256" key="1">
    <source>
        <dbReference type="ARBA" id="ARBA00004141"/>
    </source>
</evidence>
<sequence length="539" mass="57120">MLQLLLATKTRQELLQGDAHGAALTRSLTTWDLLAIGVGSTVGTGVFSITSQVAAQQAGPAVLLCWCAGGAGCMLSALAYMELSARLPVAGSVYAFAYHALGEVFAVVGAGCITLEYGISASAVAANWGDKFRTLVASLGAPSFASHLTTKIGPATLSFPALVVLLLVTALVYVGGDLGKRFARVSSALAVLLILLMVAAAMTKFQAEHFDPFVPPEFGPAGVMSGCVTTFFGFLGYDEVCCMAGEAVEPQKSVPRAVLGTVFIATLLPALGSVALVGFLPCSDIDANSGFEVAFRQRGWTFLSHMVSIGELIVLFVVTYMCFLAQPRVFYALSMHDLLPRRFRDLDEHGTPWFATLWTGLLLVACGALLPFSTLANAISGGVCVAFNLVNCSLIVMRGERVAVRHLGVALVAFNLFSFLAAVLLQHGGQGLLAWSRIASVACSIVTLLALVLLARQLGASQDGGQGEEAFYRVPYVPWIPCCAIVFNNVMLSSLKAQDFLLLAVYLLLVVCPYLAATLCRFKKRRHSTVEVSLAAEAR</sequence>
<keyword evidence="2" id="KW-0812">Transmembrane</keyword>
<keyword evidence="4" id="KW-0472">Membrane</keyword>
<comment type="subcellular location">
    <subcellularLocation>
        <location evidence="1">Membrane</location>
        <topology evidence="1">Multi-pass membrane protein</topology>
    </subcellularLocation>
</comment>
<evidence type="ECO:0000256" key="2">
    <source>
        <dbReference type="ARBA" id="ARBA00022692"/>
    </source>
</evidence>
<dbReference type="OMA" id="RVGMKWA"/>
<evidence type="ECO:0000256" key="3">
    <source>
        <dbReference type="ARBA" id="ARBA00022989"/>
    </source>
</evidence>
<evidence type="ECO:0000256" key="4">
    <source>
        <dbReference type="ARBA" id="ARBA00023136"/>
    </source>
</evidence>
<protein>
    <submittedName>
        <fullName evidence="6">Putative amino acid permease YfnA</fullName>
    </submittedName>
</protein>
<dbReference type="Pfam" id="PF13520">
    <property type="entry name" value="AA_permease_2"/>
    <property type="match status" value="1"/>
</dbReference>
<dbReference type="Proteomes" id="UP000186817">
    <property type="component" value="Unassembled WGS sequence"/>
</dbReference>
<evidence type="ECO:0000313" key="7">
    <source>
        <dbReference type="Proteomes" id="UP000186817"/>
    </source>
</evidence>
<organism evidence="6 7">
    <name type="scientific">Symbiodinium microadriaticum</name>
    <name type="common">Dinoflagellate</name>
    <name type="synonym">Zooxanthella microadriatica</name>
    <dbReference type="NCBI Taxonomy" id="2951"/>
    <lineage>
        <taxon>Eukaryota</taxon>
        <taxon>Sar</taxon>
        <taxon>Alveolata</taxon>
        <taxon>Dinophyceae</taxon>
        <taxon>Suessiales</taxon>
        <taxon>Symbiodiniaceae</taxon>
        <taxon>Symbiodinium</taxon>
    </lineage>
</organism>
<dbReference type="GO" id="GO:0015171">
    <property type="term" value="F:amino acid transmembrane transporter activity"/>
    <property type="evidence" value="ECO:0007669"/>
    <property type="project" value="TreeGrafter"/>
</dbReference>
<feature type="domain" description="Cationic amino acid transporter C-terminal" evidence="5">
    <location>
        <begin position="472"/>
        <end position="515"/>
    </location>
</feature>
<proteinExistence type="predicted"/>
<evidence type="ECO:0000259" key="5">
    <source>
        <dbReference type="Pfam" id="PF13906"/>
    </source>
</evidence>
<keyword evidence="7" id="KW-1185">Reference proteome</keyword>
<accession>A0A1Q9D7J3</accession>
<dbReference type="PANTHER" id="PTHR43243:SF82">
    <property type="entry name" value="CATIONIC AMINO ACID TRANSPORTER C-TERMINAL DOMAIN-CONTAINING PROTEIN"/>
    <property type="match status" value="1"/>
</dbReference>
<keyword evidence="3" id="KW-1133">Transmembrane helix</keyword>
<dbReference type="InterPro" id="IPR002293">
    <property type="entry name" value="AA/rel_permease1"/>
</dbReference>
<dbReference type="EMBL" id="LSRX01000679">
    <property type="protein sequence ID" value="OLP91111.1"/>
    <property type="molecule type" value="Genomic_DNA"/>
</dbReference>
<reference evidence="6 7" key="1">
    <citation type="submission" date="2016-02" db="EMBL/GenBank/DDBJ databases">
        <title>Genome analysis of coral dinoflagellate symbionts highlights evolutionary adaptations to a symbiotic lifestyle.</title>
        <authorList>
            <person name="Aranda M."/>
            <person name="Li Y."/>
            <person name="Liew Y.J."/>
            <person name="Baumgarten S."/>
            <person name="Simakov O."/>
            <person name="Wilson M."/>
            <person name="Piel J."/>
            <person name="Ashoor H."/>
            <person name="Bougouffa S."/>
            <person name="Bajic V.B."/>
            <person name="Ryu T."/>
            <person name="Ravasi T."/>
            <person name="Bayer T."/>
            <person name="Micklem G."/>
            <person name="Kim H."/>
            <person name="Bhak J."/>
            <person name="Lajeunesse T.C."/>
            <person name="Voolstra C.R."/>
        </authorList>
    </citation>
    <scope>NUCLEOTIDE SEQUENCE [LARGE SCALE GENOMIC DNA]</scope>
    <source>
        <strain evidence="6 7">CCMP2467</strain>
    </source>
</reference>
<comment type="caution">
    <text evidence="6">The sequence shown here is derived from an EMBL/GenBank/DDBJ whole genome shotgun (WGS) entry which is preliminary data.</text>
</comment>
<gene>
    <name evidence="6" type="primary">yfnA</name>
    <name evidence="6" type="ORF">AK812_SmicGene27219</name>
</gene>
<dbReference type="Gene3D" id="1.20.1740.10">
    <property type="entry name" value="Amino acid/polyamine transporter I"/>
    <property type="match status" value="1"/>
</dbReference>
<dbReference type="InterPro" id="IPR029485">
    <property type="entry name" value="CAT_C"/>
</dbReference>
<name>A0A1Q9D7J3_SYMMI</name>
<dbReference type="OrthoDB" id="426111at2759"/>
<dbReference type="GO" id="GO:0016020">
    <property type="term" value="C:membrane"/>
    <property type="evidence" value="ECO:0007669"/>
    <property type="project" value="UniProtKB-SubCell"/>
</dbReference>
<dbReference type="Pfam" id="PF13906">
    <property type="entry name" value="AA_permease_C"/>
    <property type="match status" value="1"/>
</dbReference>
<evidence type="ECO:0000313" key="6">
    <source>
        <dbReference type="EMBL" id="OLP91111.1"/>
    </source>
</evidence>
<dbReference type="AlphaFoldDB" id="A0A1Q9D7J3"/>